<keyword evidence="2" id="KW-1185">Reference proteome</keyword>
<evidence type="ECO:0000313" key="1">
    <source>
        <dbReference type="EMBL" id="ABB23800.1"/>
    </source>
</evidence>
<evidence type="ECO:0008006" key="3">
    <source>
        <dbReference type="Google" id="ProtNLM"/>
    </source>
</evidence>
<organism evidence="1 2">
    <name type="scientific">Chlorobium luteolum (strain DSM 273 / BCRC 81028 / 2530)</name>
    <name type="common">Pelodictyon luteolum</name>
    <dbReference type="NCBI Taxonomy" id="319225"/>
    <lineage>
        <taxon>Bacteria</taxon>
        <taxon>Pseudomonadati</taxon>
        <taxon>Chlorobiota</taxon>
        <taxon>Chlorobiia</taxon>
        <taxon>Chlorobiales</taxon>
        <taxon>Chlorobiaceae</taxon>
        <taxon>Chlorobium/Pelodictyon group</taxon>
        <taxon>Pelodictyon</taxon>
    </lineage>
</organism>
<gene>
    <name evidence="1" type="ordered locus">Plut_0938</name>
</gene>
<dbReference type="EMBL" id="CP000096">
    <property type="protein sequence ID" value="ABB23800.1"/>
    <property type="molecule type" value="Genomic_DNA"/>
</dbReference>
<reference evidence="2" key="1">
    <citation type="submission" date="2005-08" db="EMBL/GenBank/DDBJ databases">
        <title>Complete sequence of Pelodictyon luteolum DSM 273.</title>
        <authorList>
            <consortium name="US DOE Joint Genome Institute"/>
            <person name="Copeland A."/>
            <person name="Lucas S."/>
            <person name="Lapidus A."/>
            <person name="Barry K."/>
            <person name="Detter J.C."/>
            <person name="Glavina T."/>
            <person name="Hammon N."/>
            <person name="Israni S."/>
            <person name="Pitluck S."/>
            <person name="Bryant D."/>
            <person name="Schmutz J."/>
            <person name="Larimer F."/>
            <person name="Land M."/>
            <person name="Kyrpides N."/>
            <person name="Ivanova N."/>
            <person name="Richardson P."/>
        </authorList>
    </citation>
    <scope>NUCLEOTIDE SEQUENCE [LARGE SCALE GENOMIC DNA]</scope>
    <source>
        <strain evidence="2">DSM 273 / BCRC 81028 / 2530</strain>
    </source>
</reference>
<protein>
    <recommendedName>
        <fullName evidence="3">Chlorosome envelope protein B</fullName>
    </recommendedName>
</protein>
<proteinExistence type="predicted"/>
<dbReference type="HOGENOM" id="CLU_2131066_0_0_10"/>
<dbReference type="KEGG" id="plt:Plut_0938"/>
<name>Q3B4D1_CHLL3</name>
<dbReference type="AlphaFoldDB" id="Q3B4D1"/>
<evidence type="ECO:0000313" key="2">
    <source>
        <dbReference type="Proteomes" id="UP000002709"/>
    </source>
</evidence>
<dbReference type="Proteomes" id="UP000002709">
    <property type="component" value="Chromosome"/>
</dbReference>
<sequence length="113" mass="12193">MGERGISQALFQILQIKLIIPIRIRRFRSVPNKKTIPTMANETNIDITSTVNELMGAVGKIGQMQVDIVTQILNSAASAVEPLGKTASDLVGNLTNTVTSTLQNVTASFNPQK</sequence>
<accession>Q3B4D1</accession>